<reference evidence="2 3" key="1">
    <citation type="submission" date="2019-11" db="EMBL/GenBank/DDBJ databases">
        <title>Gracilibacillus salitolerans sp. nov., a moderate halophile isolated from a saline soil in northwest China.</title>
        <authorList>
            <person name="Gan L."/>
        </authorList>
    </citation>
    <scope>NUCLEOTIDE SEQUENCE [LARGE SCALE GENOMIC DNA]</scope>
    <source>
        <strain evidence="2 3">SCU50</strain>
    </source>
</reference>
<keyword evidence="1" id="KW-0472">Membrane</keyword>
<dbReference type="AlphaFoldDB" id="A0A5Q2TNJ9"/>
<name>A0A5Q2TNJ9_9BACI</name>
<dbReference type="Proteomes" id="UP000339690">
    <property type="component" value="Chromosome"/>
</dbReference>
<keyword evidence="1" id="KW-1133">Transmembrane helix</keyword>
<gene>
    <name evidence="2" type="ORF">GI584_20605</name>
</gene>
<dbReference type="RefSeq" id="WP_153792466.1">
    <property type="nucleotide sequence ID" value="NZ_CP045915.1"/>
</dbReference>
<evidence type="ECO:0000313" key="3">
    <source>
        <dbReference type="Proteomes" id="UP000339690"/>
    </source>
</evidence>
<feature type="transmembrane region" description="Helical" evidence="1">
    <location>
        <begin position="7"/>
        <end position="28"/>
    </location>
</feature>
<evidence type="ECO:0000313" key="2">
    <source>
        <dbReference type="EMBL" id="QGH36295.1"/>
    </source>
</evidence>
<protein>
    <submittedName>
        <fullName evidence="2">Uncharacterized protein</fullName>
    </submittedName>
</protein>
<accession>A0A5Q2TNJ9</accession>
<keyword evidence="3" id="KW-1185">Reference proteome</keyword>
<organism evidence="2 3">
    <name type="scientific">Gracilibacillus salitolerans</name>
    <dbReference type="NCBI Taxonomy" id="2663022"/>
    <lineage>
        <taxon>Bacteria</taxon>
        <taxon>Bacillati</taxon>
        <taxon>Bacillota</taxon>
        <taxon>Bacilli</taxon>
        <taxon>Bacillales</taxon>
        <taxon>Bacillaceae</taxon>
        <taxon>Gracilibacillus</taxon>
    </lineage>
</organism>
<proteinExistence type="predicted"/>
<feature type="transmembrane region" description="Helical" evidence="1">
    <location>
        <begin position="34"/>
        <end position="51"/>
    </location>
</feature>
<dbReference type="EMBL" id="CP045915">
    <property type="protein sequence ID" value="QGH36295.1"/>
    <property type="molecule type" value="Genomic_DNA"/>
</dbReference>
<evidence type="ECO:0000256" key="1">
    <source>
        <dbReference type="SAM" id="Phobius"/>
    </source>
</evidence>
<sequence>MKSFFYFCFIMIIGFSLFVVFLLFIAPLIGLKTFVILVILLILGFFIEFICK</sequence>
<keyword evidence="1" id="KW-0812">Transmembrane</keyword>
<dbReference type="KEGG" id="grc:GI584_20605"/>